<reference evidence="1 2" key="1">
    <citation type="submission" date="2017-06" db="EMBL/GenBank/DDBJ databases">
        <title>Complete Genome Sequence of the Soil Carbazole-Degrading Bacterium Nocardioides aromaticivorans IC177.</title>
        <authorList>
            <person name="Vejarano F."/>
            <person name="Suzuki-Minakuchi C."/>
            <person name="Ohtsubo Y."/>
            <person name="Tsuda M."/>
            <person name="Okada K."/>
            <person name="Nojiri H."/>
        </authorList>
    </citation>
    <scope>NUCLEOTIDE SEQUENCE [LARGE SCALE GENOMIC DNA]</scope>
    <source>
        <strain evidence="1 2">IC177</strain>
    </source>
</reference>
<accession>A0ABX7PQZ7</accession>
<dbReference type="InterPro" id="IPR023393">
    <property type="entry name" value="START-like_dom_sf"/>
</dbReference>
<name>A0ABX7PQZ7_9ACTN</name>
<dbReference type="RefSeq" id="WP_207007208.1">
    <property type="nucleotide sequence ID" value="NZ_CP022295.1"/>
</dbReference>
<evidence type="ECO:0000313" key="2">
    <source>
        <dbReference type="Proteomes" id="UP000662818"/>
    </source>
</evidence>
<gene>
    <name evidence="1" type="ORF">CFH99_22625</name>
</gene>
<dbReference type="InterPro" id="IPR019587">
    <property type="entry name" value="Polyketide_cyclase/dehydratase"/>
</dbReference>
<dbReference type="Gene3D" id="3.30.530.20">
    <property type="match status" value="1"/>
</dbReference>
<dbReference type="CDD" id="cd07812">
    <property type="entry name" value="SRPBCC"/>
    <property type="match status" value="1"/>
</dbReference>
<evidence type="ECO:0000313" key="1">
    <source>
        <dbReference type="EMBL" id="QSR28424.1"/>
    </source>
</evidence>
<keyword evidence="2" id="KW-1185">Reference proteome</keyword>
<evidence type="ECO:0008006" key="3">
    <source>
        <dbReference type="Google" id="ProtNLM"/>
    </source>
</evidence>
<sequence length="143" mass="15307">MRTVEASATVPAAPGKLWPFISEPPRWAEWLTIHKSWKSDPPPVAVVGAKATASATAMNMPISIDWTFEEVDPQRCVRMSGVTRARVELALTIRLIPGDGGTRVDVVTSVDGGMIDGPMGIVFKNALSAALHKSLRKMGEIAG</sequence>
<dbReference type="Proteomes" id="UP000662818">
    <property type="component" value="Chromosome"/>
</dbReference>
<protein>
    <recommendedName>
        <fullName evidence="3">Polyketide cyclase / dehydrase and lipid transport</fullName>
    </recommendedName>
</protein>
<dbReference type="Pfam" id="PF10604">
    <property type="entry name" value="Polyketide_cyc2"/>
    <property type="match status" value="1"/>
</dbReference>
<proteinExistence type="predicted"/>
<organism evidence="1 2">
    <name type="scientific">Nocardioides aromaticivorans</name>
    <dbReference type="NCBI Taxonomy" id="200618"/>
    <lineage>
        <taxon>Bacteria</taxon>
        <taxon>Bacillati</taxon>
        <taxon>Actinomycetota</taxon>
        <taxon>Actinomycetes</taxon>
        <taxon>Propionibacteriales</taxon>
        <taxon>Nocardioidaceae</taxon>
        <taxon>Nocardioides</taxon>
    </lineage>
</organism>
<dbReference type="SUPFAM" id="SSF55961">
    <property type="entry name" value="Bet v1-like"/>
    <property type="match status" value="1"/>
</dbReference>
<dbReference type="EMBL" id="CP022295">
    <property type="protein sequence ID" value="QSR28424.1"/>
    <property type="molecule type" value="Genomic_DNA"/>
</dbReference>